<dbReference type="Gene3D" id="1.10.10.10">
    <property type="entry name" value="Winged helix-like DNA-binding domain superfamily/Winged helix DNA-binding domain"/>
    <property type="match status" value="1"/>
</dbReference>
<evidence type="ECO:0000313" key="1">
    <source>
        <dbReference type="EMBL" id="SFF60444.1"/>
    </source>
</evidence>
<dbReference type="Gene3D" id="3.90.1200.10">
    <property type="match status" value="1"/>
</dbReference>
<dbReference type="RefSeq" id="WP_074844579.1">
    <property type="nucleotide sequence ID" value="NZ_FOOE01000004.1"/>
</dbReference>
<dbReference type="PANTHER" id="PTHR40086:SF1">
    <property type="entry name" value="CELL CYCLE REGULATOR CCRZ"/>
    <property type="match status" value="1"/>
</dbReference>
<dbReference type="InterPro" id="IPR036390">
    <property type="entry name" value="WH_DNA-bd_sf"/>
</dbReference>
<dbReference type="eggNOG" id="COG1213">
    <property type="taxonomic scope" value="Bacteria"/>
</dbReference>
<gene>
    <name evidence="1" type="ORF">SAMN04487885_10414</name>
</gene>
<dbReference type="SUPFAM" id="SSF46785">
    <property type="entry name" value="Winged helix' DNA-binding domain"/>
    <property type="match status" value="1"/>
</dbReference>
<dbReference type="GO" id="GO:0016301">
    <property type="term" value="F:kinase activity"/>
    <property type="evidence" value="ECO:0007669"/>
    <property type="project" value="UniProtKB-KW"/>
</dbReference>
<dbReference type="OrthoDB" id="9803871at2"/>
<dbReference type="Proteomes" id="UP000182135">
    <property type="component" value="Unassembled WGS sequence"/>
</dbReference>
<dbReference type="PIRSF" id="PIRSF037383">
    <property type="entry name" value="LicCA"/>
    <property type="match status" value="1"/>
</dbReference>
<dbReference type="InterPro" id="IPR011009">
    <property type="entry name" value="Kinase-like_dom_sf"/>
</dbReference>
<name>A0A1I2K0R8_9CLOT</name>
<organism evidence="1 2">
    <name type="scientific">Clostridium cadaveris</name>
    <dbReference type="NCBI Taxonomy" id="1529"/>
    <lineage>
        <taxon>Bacteria</taxon>
        <taxon>Bacillati</taxon>
        <taxon>Bacillota</taxon>
        <taxon>Clostridia</taxon>
        <taxon>Eubacteriales</taxon>
        <taxon>Clostridiaceae</taxon>
        <taxon>Clostridium</taxon>
    </lineage>
</organism>
<keyword evidence="2" id="KW-1185">Reference proteome</keyword>
<keyword evidence="1" id="KW-0808">Transferase</keyword>
<keyword evidence="1" id="KW-0418">Kinase</keyword>
<dbReference type="CDD" id="cd02523">
    <property type="entry name" value="PC_cytidylyltransferase"/>
    <property type="match status" value="1"/>
</dbReference>
<proteinExistence type="predicted"/>
<dbReference type="InterPro" id="IPR036388">
    <property type="entry name" value="WH-like_DNA-bd_sf"/>
</dbReference>
<dbReference type="CDD" id="cd05151">
    <property type="entry name" value="ChoK-like"/>
    <property type="match status" value="1"/>
</dbReference>
<dbReference type="Gene3D" id="3.90.550.10">
    <property type="entry name" value="Spore Coat Polysaccharide Biosynthesis Protein SpsA, Chain A"/>
    <property type="match status" value="1"/>
</dbReference>
<dbReference type="Pfam" id="PF01633">
    <property type="entry name" value="Choline_kinase"/>
    <property type="match status" value="1"/>
</dbReference>
<dbReference type="AlphaFoldDB" id="A0A1I2K0R8"/>
<accession>A0A1I2K0R8</accession>
<dbReference type="SUPFAM" id="SSF56112">
    <property type="entry name" value="Protein kinase-like (PK-like)"/>
    <property type="match status" value="1"/>
</dbReference>
<dbReference type="InterPro" id="IPR029044">
    <property type="entry name" value="Nucleotide-diphossugar_trans"/>
</dbReference>
<reference evidence="1 2" key="1">
    <citation type="submission" date="2016-10" db="EMBL/GenBank/DDBJ databases">
        <authorList>
            <person name="de Groot N.N."/>
        </authorList>
    </citation>
    <scope>NUCLEOTIDE SEQUENCE [LARGE SCALE GENOMIC DNA]</scope>
    <source>
        <strain evidence="1 2">NLAE-zl-G419</strain>
    </source>
</reference>
<dbReference type="EMBL" id="FOOE01000004">
    <property type="protein sequence ID" value="SFF60444.1"/>
    <property type="molecule type" value="Genomic_DNA"/>
</dbReference>
<protein>
    <submittedName>
        <fullName evidence="1">Thiamine kinase</fullName>
    </submittedName>
</protein>
<sequence length="619" mass="72153">MSKKLDILKALNENNFLSQRAIAKKLNMSLGVVNSTLKELIDEGILNYIRKNNKVKYSFTDKGINYLANSIKESRNIKINFSNDSDQTKIKQAVILAAGVCKDFDRPVGLLNLENDLTLIDRNIKTLKENGIQDIVVIVGYKKEYYEEIKNKYNITLITNDKYKWTGSMSSLSLAKGFIKEDFLLIENDLLFEDRAISTVLKNKNSSCLLITSETGSYDEDFVEIKNGFLYKISKDIHALNKINGEMVGICKLSYEVFEKMLEEYGENENPYINYEYLLFDVARYYNIGYEKIDDLIWFEIDNMMHYRNVKNYVYPTLKRKELEFKISSLKKYIVDALKIKEELITEIIPCGGMTNKNYKVTIDEKLYILRVPGAGTEEMIDRNIEKENAELGYKIGVDAKIIYFDSITGIKISEYIKDAETLTPMAAKKENNMKAVTDILRTLHNSDIKFNNKFDVLGKIKAYEDLIKKYEGENFSDYDKVKKDVMKIYKSLEYMNLEDRPCHNDTVPENFIKDSNDKMHLIDWEYSGMNDPMWDLSAYSIECRFTDDEEELLLKLYLGNDPDGDTKKRILIHKIMQDFLWAIWTVVKEAKGDHFGTYGLDRYNRAKENIKMFEELYD</sequence>
<dbReference type="eggNOG" id="COG0510">
    <property type="taxonomic scope" value="Bacteria"/>
</dbReference>
<dbReference type="SUPFAM" id="SSF53448">
    <property type="entry name" value="Nucleotide-diphospho-sugar transferases"/>
    <property type="match status" value="1"/>
</dbReference>
<evidence type="ECO:0000313" key="2">
    <source>
        <dbReference type="Proteomes" id="UP000182135"/>
    </source>
</evidence>
<dbReference type="Pfam" id="PF13412">
    <property type="entry name" value="HTH_24"/>
    <property type="match status" value="1"/>
</dbReference>
<dbReference type="STRING" id="1529.SAMN04487885_10414"/>
<dbReference type="InterPro" id="IPR052077">
    <property type="entry name" value="CcrZ_PhaseVar_Mediator"/>
</dbReference>
<dbReference type="PANTHER" id="PTHR40086">
    <property type="entry name" value="PHOSPHOTRANSFERASE YTMP-RELATED"/>
    <property type="match status" value="1"/>
</dbReference>
<dbReference type="Gene3D" id="3.30.200.20">
    <property type="entry name" value="Phosphorylase Kinase, domain 1"/>
    <property type="match status" value="1"/>
</dbReference>
<dbReference type="InterPro" id="IPR017190">
    <property type="entry name" value="Bifunc_CCT/choline_kinase"/>
</dbReference>